<dbReference type="EMBL" id="MU004233">
    <property type="protein sequence ID" value="KAF2671376.1"/>
    <property type="molecule type" value="Genomic_DNA"/>
</dbReference>
<keyword evidence="1" id="KW-0472">Membrane</keyword>
<proteinExistence type="predicted"/>
<keyword evidence="3" id="KW-1185">Reference proteome</keyword>
<organism evidence="2 3">
    <name type="scientific">Microthyrium microscopicum</name>
    <dbReference type="NCBI Taxonomy" id="703497"/>
    <lineage>
        <taxon>Eukaryota</taxon>
        <taxon>Fungi</taxon>
        <taxon>Dikarya</taxon>
        <taxon>Ascomycota</taxon>
        <taxon>Pezizomycotina</taxon>
        <taxon>Dothideomycetes</taxon>
        <taxon>Dothideomycetes incertae sedis</taxon>
        <taxon>Microthyriales</taxon>
        <taxon>Microthyriaceae</taxon>
        <taxon>Microthyrium</taxon>
    </lineage>
</organism>
<keyword evidence="1" id="KW-1133">Transmembrane helix</keyword>
<gene>
    <name evidence="2" type="ORF">BT63DRAFT_215609</name>
</gene>
<accession>A0A6A6UI55</accession>
<sequence>MVELFVPIRCPGLKARRNTTRSGVYGLFASCCTVLFNALAFSFQTWRYCSVIPRLFKGPLFGVFGVLSCMDMFFY</sequence>
<evidence type="ECO:0000256" key="1">
    <source>
        <dbReference type="SAM" id="Phobius"/>
    </source>
</evidence>
<dbReference type="AlphaFoldDB" id="A0A6A6UI55"/>
<protein>
    <submittedName>
        <fullName evidence="2">Uncharacterized protein</fullName>
    </submittedName>
</protein>
<reference evidence="2" key="1">
    <citation type="journal article" date="2020" name="Stud. Mycol.">
        <title>101 Dothideomycetes genomes: a test case for predicting lifestyles and emergence of pathogens.</title>
        <authorList>
            <person name="Haridas S."/>
            <person name="Albert R."/>
            <person name="Binder M."/>
            <person name="Bloem J."/>
            <person name="Labutti K."/>
            <person name="Salamov A."/>
            <person name="Andreopoulos B."/>
            <person name="Baker S."/>
            <person name="Barry K."/>
            <person name="Bills G."/>
            <person name="Bluhm B."/>
            <person name="Cannon C."/>
            <person name="Castanera R."/>
            <person name="Culley D."/>
            <person name="Daum C."/>
            <person name="Ezra D."/>
            <person name="Gonzalez J."/>
            <person name="Henrissat B."/>
            <person name="Kuo A."/>
            <person name="Liang C."/>
            <person name="Lipzen A."/>
            <person name="Lutzoni F."/>
            <person name="Magnuson J."/>
            <person name="Mondo S."/>
            <person name="Nolan M."/>
            <person name="Ohm R."/>
            <person name="Pangilinan J."/>
            <person name="Park H.-J."/>
            <person name="Ramirez L."/>
            <person name="Alfaro M."/>
            <person name="Sun H."/>
            <person name="Tritt A."/>
            <person name="Yoshinaga Y."/>
            <person name="Zwiers L.-H."/>
            <person name="Turgeon B."/>
            <person name="Goodwin S."/>
            <person name="Spatafora J."/>
            <person name="Crous P."/>
            <person name="Grigoriev I."/>
        </authorList>
    </citation>
    <scope>NUCLEOTIDE SEQUENCE</scope>
    <source>
        <strain evidence="2">CBS 115976</strain>
    </source>
</reference>
<evidence type="ECO:0000313" key="3">
    <source>
        <dbReference type="Proteomes" id="UP000799302"/>
    </source>
</evidence>
<keyword evidence="1" id="KW-0812">Transmembrane</keyword>
<name>A0A6A6UI55_9PEZI</name>
<feature type="transmembrane region" description="Helical" evidence="1">
    <location>
        <begin position="24"/>
        <end position="43"/>
    </location>
</feature>
<dbReference type="Proteomes" id="UP000799302">
    <property type="component" value="Unassembled WGS sequence"/>
</dbReference>
<evidence type="ECO:0000313" key="2">
    <source>
        <dbReference type="EMBL" id="KAF2671376.1"/>
    </source>
</evidence>